<reference evidence="1" key="1">
    <citation type="submission" date="2020-08" db="EMBL/GenBank/DDBJ databases">
        <title>Multicomponent nature underlies the extraordinary mechanical properties of spider dragline silk.</title>
        <authorList>
            <person name="Kono N."/>
            <person name="Nakamura H."/>
            <person name="Mori M."/>
            <person name="Yoshida Y."/>
            <person name="Ohtoshi R."/>
            <person name="Malay A.D."/>
            <person name="Moran D.A.P."/>
            <person name="Tomita M."/>
            <person name="Numata K."/>
            <person name="Arakawa K."/>
        </authorList>
    </citation>
    <scope>NUCLEOTIDE SEQUENCE</scope>
</reference>
<gene>
    <name evidence="1" type="ORF">TNIN_244751</name>
</gene>
<comment type="caution">
    <text evidence="1">The sequence shown here is derived from an EMBL/GenBank/DDBJ whole genome shotgun (WGS) entry which is preliminary data.</text>
</comment>
<dbReference type="Proteomes" id="UP000886998">
    <property type="component" value="Unassembled WGS sequence"/>
</dbReference>
<evidence type="ECO:0000313" key="2">
    <source>
        <dbReference type="Proteomes" id="UP000886998"/>
    </source>
</evidence>
<proteinExistence type="predicted"/>
<protein>
    <submittedName>
        <fullName evidence="1">Uncharacterized protein</fullName>
    </submittedName>
</protein>
<dbReference type="EMBL" id="BMAV01015476">
    <property type="protein sequence ID" value="GFY64960.1"/>
    <property type="molecule type" value="Genomic_DNA"/>
</dbReference>
<dbReference type="AlphaFoldDB" id="A0A8X6Y2Q2"/>
<evidence type="ECO:0000313" key="1">
    <source>
        <dbReference type="EMBL" id="GFY64960.1"/>
    </source>
</evidence>
<organism evidence="1 2">
    <name type="scientific">Trichonephila inaurata madagascariensis</name>
    <dbReference type="NCBI Taxonomy" id="2747483"/>
    <lineage>
        <taxon>Eukaryota</taxon>
        <taxon>Metazoa</taxon>
        <taxon>Ecdysozoa</taxon>
        <taxon>Arthropoda</taxon>
        <taxon>Chelicerata</taxon>
        <taxon>Arachnida</taxon>
        <taxon>Araneae</taxon>
        <taxon>Araneomorphae</taxon>
        <taxon>Entelegynae</taxon>
        <taxon>Araneoidea</taxon>
        <taxon>Nephilidae</taxon>
        <taxon>Trichonephila</taxon>
        <taxon>Trichonephila inaurata</taxon>
    </lineage>
</organism>
<name>A0A8X6Y2Q2_9ARAC</name>
<keyword evidence="2" id="KW-1185">Reference proteome</keyword>
<accession>A0A8X6Y2Q2</accession>
<sequence>MWYQAQPFKEIIPPSPPHINKELLLENLWTYIMSVLQVIHSLELCNSETPLRVLAASSVKDKLLEKLGIDLQTATKTKNKIIFNPRCFFISIIPILKVWPLNSETHSPKA</sequence>